<dbReference type="EMBL" id="CAJOBC010105835">
    <property type="protein sequence ID" value="CAF4500041.1"/>
    <property type="molecule type" value="Genomic_DNA"/>
</dbReference>
<dbReference type="Proteomes" id="UP000663829">
    <property type="component" value="Unassembled WGS sequence"/>
</dbReference>
<dbReference type="Gene3D" id="2.130.10.80">
    <property type="entry name" value="Galactose oxidase/kelch, beta-propeller"/>
    <property type="match status" value="1"/>
</dbReference>
<dbReference type="OrthoDB" id="45365at2759"/>
<evidence type="ECO:0000313" key="3">
    <source>
        <dbReference type="EMBL" id="CAF4500041.1"/>
    </source>
</evidence>
<feature type="non-terminal residue" evidence="2">
    <location>
        <position position="1"/>
    </location>
</feature>
<dbReference type="InterPro" id="IPR037293">
    <property type="entry name" value="Gal_Oxidase_central_sf"/>
</dbReference>
<name>A0A816BVT1_9BILA</name>
<dbReference type="EMBL" id="CAJNOQ010038942">
    <property type="protein sequence ID" value="CAF1614619.1"/>
    <property type="molecule type" value="Genomic_DNA"/>
</dbReference>
<protein>
    <submittedName>
        <fullName evidence="2">Uncharacterized protein</fullName>
    </submittedName>
</protein>
<sequence>MFTIRGQWNPAASMGEARLYHTATLLNSGKVLVTGGVNVSFNTLASCEIYDASMNQWNSATSMATARYDHTAN</sequence>
<dbReference type="Proteomes" id="UP000681722">
    <property type="component" value="Unassembled WGS sequence"/>
</dbReference>
<gene>
    <name evidence="2" type="ORF">GPM918_LOCUS43327</name>
    <name evidence="3" type="ORF">SRO942_LOCUS44789</name>
</gene>
<reference evidence="2" key="1">
    <citation type="submission" date="2021-02" db="EMBL/GenBank/DDBJ databases">
        <authorList>
            <person name="Nowell W R."/>
        </authorList>
    </citation>
    <scope>NUCLEOTIDE SEQUENCE</scope>
</reference>
<keyword evidence="1" id="KW-0880">Kelch repeat</keyword>
<comment type="caution">
    <text evidence="2">The sequence shown here is derived from an EMBL/GenBank/DDBJ whole genome shotgun (WGS) entry which is preliminary data.</text>
</comment>
<dbReference type="SUPFAM" id="SSF117281">
    <property type="entry name" value="Kelch motif"/>
    <property type="match status" value="1"/>
</dbReference>
<dbReference type="InterPro" id="IPR015915">
    <property type="entry name" value="Kelch-typ_b-propeller"/>
</dbReference>
<evidence type="ECO:0000313" key="2">
    <source>
        <dbReference type="EMBL" id="CAF1614619.1"/>
    </source>
</evidence>
<evidence type="ECO:0000313" key="4">
    <source>
        <dbReference type="Proteomes" id="UP000663829"/>
    </source>
</evidence>
<dbReference type="InterPro" id="IPR006652">
    <property type="entry name" value="Kelch_1"/>
</dbReference>
<dbReference type="Pfam" id="PF01344">
    <property type="entry name" value="Kelch_1"/>
    <property type="match status" value="1"/>
</dbReference>
<organism evidence="2 4">
    <name type="scientific">Didymodactylos carnosus</name>
    <dbReference type="NCBI Taxonomy" id="1234261"/>
    <lineage>
        <taxon>Eukaryota</taxon>
        <taxon>Metazoa</taxon>
        <taxon>Spiralia</taxon>
        <taxon>Gnathifera</taxon>
        <taxon>Rotifera</taxon>
        <taxon>Eurotatoria</taxon>
        <taxon>Bdelloidea</taxon>
        <taxon>Philodinida</taxon>
        <taxon>Philodinidae</taxon>
        <taxon>Didymodactylos</taxon>
    </lineage>
</organism>
<accession>A0A816BVT1</accession>
<dbReference type="AlphaFoldDB" id="A0A816BVT1"/>
<proteinExistence type="predicted"/>
<evidence type="ECO:0000256" key="1">
    <source>
        <dbReference type="ARBA" id="ARBA00022441"/>
    </source>
</evidence>
<keyword evidence="4" id="KW-1185">Reference proteome</keyword>